<accession>A0A8S5NQU4</accession>
<feature type="region of interest" description="Disordered" evidence="1">
    <location>
        <begin position="96"/>
        <end position="122"/>
    </location>
</feature>
<evidence type="ECO:0000256" key="1">
    <source>
        <dbReference type="SAM" id="MobiDB-lite"/>
    </source>
</evidence>
<evidence type="ECO:0000313" key="2">
    <source>
        <dbReference type="EMBL" id="DAD96735.1"/>
    </source>
</evidence>
<feature type="region of interest" description="Disordered" evidence="1">
    <location>
        <begin position="1"/>
        <end position="41"/>
    </location>
</feature>
<feature type="compositionally biased region" description="Polar residues" evidence="1">
    <location>
        <begin position="16"/>
        <end position="41"/>
    </location>
</feature>
<protein>
    <submittedName>
        <fullName evidence="2">DNA pilot protein VP2</fullName>
    </submittedName>
</protein>
<name>A0A8S5NQU4_9VIRU</name>
<sequence length="349" mass="38500">MGASPQEKAQKLANDANIQMTDSTNQANRDIAKETNQANRDIAQMNNQYNRESLERQIDEQWKMWHAENEYNSASAQRARIEEAGLNPYMMMSGGSAGTASSMSAPSAAPADTSGTQQTGAPMVPGHVEPVFGMDRLQKMVQIIDAIKGVASSAMGFANDYQSYVGQGLENYKTRAAMPDYLATIRGNAQVASAQGYFASQSEGLKMLGVAMDNNLKGIASIANAYSAALTMKEFQNYDMNQQLSIASKVAEVFDRYNQGEISYYKAKRELLNYNFQKDTYNDELRIKSAEATHAENNTGPDNELKLAFDLFSKLVEAYRKDGFSGVGDFFKNFQNSSENSQAIPRTIR</sequence>
<dbReference type="EMBL" id="BK015223">
    <property type="protein sequence ID" value="DAD96735.1"/>
    <property type="molecule type" value="Genomic_DNA"/>
</dbReference>
<reference evidence="2" key="1">
    <citation type="journal article" date="2021" name="Proc. Natl. Acad. Sci. U.S.A.">
        <title>A Catalog of Tens of Thousands of Viruses from Human Metagenomes Reveals Hidden Associations with Chronic Diseases.</title>
        <authorList>
            <person name="Tisza M.J."/>
            <person name="Buck C.B."/>
        </authorList>
    </citation>
    <scope>NUCLEOTIDE SEQUENCE</scope>
    <source>
        <strain evidence="2">CtCoW18</strain>
    </source>
</reference>
<organism evidence="2">
    <name type="scientific">Microviridae sp. ctCoW18</name>
    <dbReference type="NCBI Taxonomy" id="2826730"/>
    <lineage>
        <taxon>Viruses</taxon>
        <taxon>Monodnaviria</taxon>
        <taxon>Sangervirae</taxon>
        <taxon>Phixviricota</taxon>
        <taxon>Malgrandaviricetes</taxon>
        <taxon>Petitvirales</taxon>
        <taxon>Microviridae</taxon>
    </lineage>
</organism>
<proteinExistence type="predicted"/>
<feature type="compositionally biased region" description="Low complexity" evidence="1">
    <location>
        <begin position="96"/>
        <end position="116"/>
    </location>
</feature>